<comment type="caution">
    <text evidence="2">The sequence shown here is derived from an EMBL/GenBank/DDBJ whole genome shotgun (WGS) entry which is preliminary data.</text>
</comment>
<dbReference type="Proteomes" id="UP000256838">
    <property type="component" value="Unassembled WGS sequence"/>
</dbReference>
<proteinExistence type="predicted"/>
<protein>
    <submittedName>
        <fullName evidence="2">Uncharacterized protein</fullName>
    </submittedName>
</protein>
<keyword evidence="3" id="KW-1185">Reference proteome</keyword>
<evidence type="ECO:0000256" key="1">
    <source>
        <dbReference type="SAM" id="MobiDB-lite"/>
    </source>
</evidence>
<dbReference type="GO" id="GO:0003677">
    <property type="term" value="F:DNA binding"/>
    <property type="evidence" value="ECO:0007669"/>
    <property type="project" value="InterPro"/>
</dbReference>
<dbReference type="RefSeq" id="WP_115532789.1">
    <property type="nucleotide sequence ID" value="NZ_QRGA01000003.1"/>
</dbReference>
<dbReference type="SUPFAM" id="SSF47413">
    <property type="entry name" value="lambda repressor-like DNA-binding domains"/>
    <property type="match status" value="1"/>
</dbReference>
<dbReference type="InterPro" id="IPR001387">
    <property type="entry name" value="Cro/C1-type_HTH"/>
</dbReference>
<organism evidence="2 3">
    <name type="scientific">Trinickia dinghuensis</name>
    <dbReference type="NCBI Taxonomy" id="2291023"/>
    <lineage>
        <taxon>Bacteria</taxon>
        <taxon>Pseudomonadati</taxon>
        <taxon>Pseudomonadota</taxon>
        <taxon>Betaproteobacteria</taxon>
        <taxon>Burkholderiales</taxon>
        <taxon>Burkholderiaceae</taxon>
        <taxon>Trinickia</taxon>
    </lineage>
</organism>
<dbReference type="CDD" id="cd00093">
    <property type="entry name" value="HTH_XRE"/>
    <property type="match status" value="1"/>
</dbReference>
<feature type="region of interest" description="Disordered" evidence="1">
    <location>
        <begin position="64"/>
        <end position="85"/>
    </location>
</feature>
<gene>
    <name evidence="2" type="ORF">DWV00_07080</name>
</gene>
<reference evidence="2 3" key="1">
    <citation type="submission" date="2018-08" db="EMBL/GenBank/DDBJ databases">
        <title>Paraburkholderia sp. DHOM06 isolated from forest soil.</title>
        <authorList>
            <person name="Gao Z.-H."/>
            <person name="Qiu L.-H."/>
        </authorList>
    </citation>
    <scope>NUCLEOTIDE SEQUENCE [LARGE SCALE GENOMIC DNA]</scope>
    <source>
        <strain evidence="2 3">DHOM06</strain>
    </source>
</reference>
<feature type="compositionally biased region" description="Polar residues" evidence="1">
    <location>
        <begin position="219"/>
        <end position="232"/>
    </location>
</feature>
<dbReference type="EMBL" id="QRGA01000003">
    <property type="protein sequence ID" value="RDV00119.1"/>
    <property type="molecule type" value="Genomic_DNA"/>
</dbReference>
<evidence type="ECO:0000313" key="2">
    <source>
        <dbReference type="EMBL" id="RDV00119.1"/>
    </source>
</evidence>
<dbReference type="OrthoDB" id="8819215at2"/>
<dbReference type="Gene3D" id="1.10.260.40">
    <property type="entry name" value="lambda repressor-like DNA-binding domains"/>
    <property type="match status" value="1"/>
</dbReference>
<evidence type="ECO:0000313" key="3">
    <source>
        <dbReference type="Proteomes" id="UP000256838"/>
    </source>
</evidence>
<dbReference type="InterPro" id="IPR010982">
    <property type="entry name" value="Lambda_DNA-bd_dom_sf"/>
</dbReference>
<feature type="compositionally biased region" description="Basic and acidic residues" evidence="1">
    <location>
        <begin position="64"/>
        <end position="73"/>
    </location>
</feature>
<sequence>MTITADQLRRARRTTGITQAKLAEDTGVNATLIKHFETFRINALPQSTQDTLVEYFKDKGVDLGADDAGKPTNDKPAISPVPRGSFPVPPGTVAPRMSFTISEKLTDEEVESALARMDENDEEISDLMRKVTAKGLLGGYTDETALDSQRLFGLMAENYMLFRYMQGTNFLADIDQNSKDETHAHLVQRKASDSGSPLVAQGSQDDADVRGDSKAPASSKAQTKSQPSQQGA</sequence>
<dbReference type="AlphaFoldDB" id="A0A3D8K477"/>
<accession>A0A3D8K477</accession>
<name>A0A3D8K477_9BURK</name>
<feature type="region of interest" description="Disordered" evidence="1">
    <location>
        <begin position="186"/>
        <end position="232"/>
    </location>
</feature>